<name>E8T4F5_THEA1</name>
<dbReference type="AlphaFoldDB" id="E8T4F5"/>
<dbReference type="RefSeq" id="WP_013537076.1">
    <property type="nucleotide sequence ID" value="NC_014926.1"/>
</dbReference>
<dbReference type="HOGENOM" id="CLU_063015_0_0_0"/>
<dbReference type="STRING" id="648996.Theam_0317"/>
<dbReference type="OrthoDB" id="5430146at2"/>
<evidence type="ECO:0000313" key="2">
    <source>
        <dbReference type="Proteomes" id="UP000006362"/>
    </source>
</evidence>
<proteinExistence type="predicted"/>
<dbReference type="EMBL" id="CP002444">
    <property type="protein sequence ID" value="ADU96290.1"/>
    <property type="molecule type" value="Genomic_DNA"/>
</dbReference>
<dbReference type="InterPro" id="IPR036280">
    <property type="entry name" value="Multihaem_cyt_sf"/>
</dbReference>
<dbReference type="Pfam" id="PF09719">
    <property type="entry name" value="C_GCAxxG_C_C"/>
    <property type="match status" value="1"/>
</dbReference>
<dbReference type="Proteomes" id="UP000006362">
    <property type="component" value="Chromosome"/>
</dbReference>
<gene>
    <name evidence="1" type="ordered locus">Theam_0317</name>
</gene>
<dbReference type="InterPro" id="IPR010181">
    <property type="entry name" value="CGCAxxGCC_motif"/>
</dbReference>
<dbReference type="SUPFAM" id="SSF48695">
    <property type="entry name" value="Multiheme cytochromes"/>
    <property type="match status" value="1"/>
</dbReference>
<reference evidence="1" key="1">
    <citation type="submission" date="2011-01" db="EMBL/GenBank/DDBJ databases">
        <title>Complete sequence of chromosome of Thermovibrio ammonificans HB-1.</title>
        <authorList>
            <consortium name="US DOE Joint Genome Institute"/>
            <person name="Lucas S."/>
            <person name="Copeland A."/>
            <person name="Lapidus A."/>
            <person name="Cheng J.-F."/>
            <person name="Goodwin L."/>
            <person name="Pitluck S."/>
            <person name="Davenport K."/>
            <person name="Detter J.C."/>
            <person name="Han C."/>
            <person name="Tapia R."/>
            <person name="Land M."/>
            <person name="Hauser L."/>
            <person name="Kyrpides N."/>
            <person name="Ivanova N."/>
            <person name="Ovchinnikova G."/>
            <person name="Vetriani C."/>
            <person name="Woyke T."/>
        </authorList>
    </citation>
    <scope>NUCLEOTIDE SEQUENCE [LARGE SCALE GENOMIC DNA]</scope>
    <source>
        <strain evidence="1">HB-1</strain>
    </source>
</reference>
<keyword evidence="2" id="KW-1185">Reference proteome</keyword>
<accession>E8T4F5</accession>
<protein>
    <submittedName>
        <fullName evidence="1">Chain A, iron Centre cytochrome c protein</fullName>
    </submittedName>
</protein>
<organism evidence="1 2">
    <name type="scientific">Thermovibrio ammonificans (strain DSM 15698 / JCM 12110 / HB-1)</name>
    <dbReference type="NCBI Taxonomy" id="648996"/>
    <lineage>
        <taxon>Bacteria</taxon>
        <taxon>Pseudomonadati</taxon>
        <taxon>Aquificota</taxon>
        <taxon>Aquificia</taxon>
        <taxon>Desulfurobacteriales</taxon>
        <taxon>Desulfurobacteriaceae</taxon>
        <taxon>Thermovibrio</taxon>
    </lineage>
</organism>
<dbReference type="InterPro" id="IPR019546">
    <property type="entry name" value="TAT_signal_bac_arc"/>
</dbReference>
<dbReference type="NCBIfam" id="TIGR01409">
    <property type="entry name" value="TAT_signal_seq"/>
    <property type="match status" value="1"/>
</dbReference>
<evidence type="ECO:0000313" key="1">
    <source>
        <dbReference type="EMBL" id="ADU96290.1"/>
    </source>
</evidence>
<sequence>MERRDFLKKGLIAGLGVAVGGVTGLKAALGETKDPKLPFPYVKLDPKEIADRAYSEYFKHECCDGVFRTIIDALKEKVGGPYMGIPSLMFWYGGGGIAGWGTVCGTLNGAAAIFNLTCKDFKPMIDTLFEWYQNTQLPTYQPPVCKPGLEKFPKSVAHSPLCHVSVQRWCQVASVFFGRPILYNSKERSERCARLTATVAAKTVELLNAYHFEGFKPKPIKGRQKTKMDCRVCHEAAMKELS</sequence>
<dbReference type="KEGG" id="tam:Theam_0317"/>
<dbReference type="eggNOG" id="ENOG50320QR">
    <property type="taxonomic scope" value="Bacteria"/>
</dbReference>